<comment type="catalytic activity">
    <reaction evidence="1">
        <text>ATP + protein L-histidine = ADP + protein N-phospho-L-histidine.</text>
        <dbReference type="EC" id="2.7.13.3"/>
    </reaction>
</comment>
<dbReference type="Proteomes" id="UP000007969">
    <property type="component" value="Chromosome"/>
</dbReference>
<proteinExistence type="predicted"/>
<evidence type="ECO:0000256" key="6">
    <source>
        <dbReference type="ARBA" id="ARBA00022777"/>
    </source>
</evidence>
<evidence type="ECO:0000313" key="11">
    <source>
        <dbReference type="Proteomes" id="UP000007969"/>
    </source>
</evidence>
<keyword evidence="8" id="KW-0812">Transmembrane</keyword>
<dbReference type="CDD" id="cd00082">
    <property type="entry name" value="HisKA"/>
    <property type="match status" value="1"/>
</dbReference>
<dbReference type="Pfam" id="PF00512">
    <property type="entry name" value="HisKA"/>
    <property type="match status" value="1"/>
</dbReference>
<dbReference type="PANTHER" id="PTHR45453">
    <property type="entry name" value="PHOSPHATE REGULON SENSOR PROTEIN PHOR"/>
    <property type="match status" value="1"/>
</dbReference>
<dbReference type="GO" id="GO:0016036">
    <property type="term" value="P:cellular response to phosphate starvation"/>
    <property type="evidence" value="ECO:0007669"/>
    <property type="project" value="TreeGrafter"/>
</dbReference>
<dbReference type="SMART" id="SM00387">
    <property type="entry name" value="HATPase_c"/>
    <property type="match status" value="1"/>
</dbReference>
<dbReference type="InterPro" id="IPR004358">
    <property type="entry name" value="Sig_transdc_His_kin-like_C"/>
</dbReference>
<dbReference type="InterPro" id="IPR003594">
    <property type="entry name" value="HATPase_dom"/>
</dbReference>
<dbReference type="Pfam" id="PF02518">
    <property type="entry name" value="HATPase_c"/>
    <property type="match status" value="1"/>
</dbReference>
<keyword evidence="8" id="KW-1133">Transmembrane helix</keyword>
<comment type="subcellular location">
    <subcellularLocation>
        <location evidence="2">Membrane</location>
    </subcellularLocation>
</comment>
<keyword evidence="4" id="KW-0597">Phosphoprotein</keyword>
<dbReference type="GO" id="GO:0000155">
    <property type="term" value="F:phosphorelay sensor kinase activity"/>
    <property type="evidence" value="ECO:0007669"/>
    <property type="project" value="InterPro"/>
</dbReference>
<dbReference type="InterPro" id="IPR036890">
    <property type="entry name" value="HATPase_C_sf"/>
</dbReference>
<dbReference type="SMART" id="SM00388">
    <property type="entry name" value="HisKA"/>
    <property type="match status" value="1"/>
</dbReference>
<evidence type="ECO:0000256" key="3">
    <source>
        <dbReference type="ARBA" id="ARBA00012438"/>
    </source>
</evidence>
<evidence type="ECO:0000313" key="10">
    <source>
        <dbReference type="EMBL" id="BAH07739.1"/>
    </source>
</evidence>
<evidence type="ECO:0000256" key="2">
    <source>
        <dbReference type="ARBA" id="ARBA00004370"/>
    </source>
</evidence>
<dbReference type="InterPro" id="IPR005467">
    <property type="entry name" value="His_kinase_dom"/>
</dbReference>
<dbReference type="PROSITE" id="PS50109">
    <property type="entry name" value="HIS_KIN"/>
    <property type="match status" value="1"/>
</dbReference>
<protein>
    <recommendedName>
        <fullName evidence="3">histidine kinase</fullName>
        <ecNumber evidence="3">2.7.13.3</ecNumber>
    </recommendedName>
</protein>
<dbReference type="SUPFAM" id="SSF55874">
    <property type="entry name" value="ATPase domain of HSP90 chaperone/DNA topoisomerase II/histidine kinase"/>
    <property type="match status" value="1"/>
</dbReference>
<dbReference type="HOGENOM" id="CLU_000445_89_3_9"/>
<dbReference type="PRINTS" id="PR00344">
    <property type="entry name" value="BCTRLSENSOR"/>
</dbReference>
<feature type="transmembrane region" description="Helical" evidence="8">
    <location>
        <begin position="42"/>
        <end position="64"/>
    </location>
</feature>
<reference evidence="11" key="1">
    <citation type="submission" date="2005-09" db="EMBL/GenBank/DDBJ databases">
        <title>Complete genome sequence of Clostridium kluyveri and comparative genomics of Clostridia species.</title>
        <authorList>
            <person name="Inui M."/>
            <person name="Nonaka H."/>
            <person name="Shinoda Y."/>
            <person name="Ikenaga Y."/>
            <person name="Abe M."/>
            <person name="Naito K."/>
            <person name="Vertes A.A."/>
            <person name="Yukawa H."/>
        </authorList>
    </citation>
    <scope>NUCLEOTIDE SEQUENCE [LARGE SCALE GENOMIC DNA]</scope>
    <source>
        <strain evidence="11">NBRC 12016</strain>
    </source>
</reference>
<dbReference type="PANTHER" id="PTHR45453:SF1">
    <property type="entry name" value="PHOSPHATE REGULON SENSOR PROTEIN PHOR"/>
    <property type="match status" value="1"/>
</dbReference>
<evidence type="ECO:0000256" key="7">
    <source>
        <dbReference type="ARBA" id="ARBA00023012"/>
    </source>
</evidence>
<organism evidence="10 11">
    <name type="scientific">Clostridium kluyveri (strain NBRC 12016)</name>
    <dbReference type="NCBI Taxonomy" id="583346"/>
    <lineage>
        <taxon>Bacteria</taxon>
        <taxon>Bacillati</taxon>
        <taxon>Bacillota</taxon>
        <taxon>Clostridia</taxon>
        <taxon>Eubacteriales</taxon>
        <taxon>Clostridiaceae</taxon>
        <taxon>Clostridium</taxon>
    </lineage>
</organism>
<dbReference type="InterPro" id="IPR036097">
    <property type="entry name" value="HisK_dim/P_sf"/>
</dbReference>
<evidence type="ECO:0000256" key="5">
    <source>
        <dbReference type="ARBA" id="ARBA00022679"/>
    </source>
</evidence>
<dbReference type="EC" id="2.7.13.3" evidence="3"/>
<gene>
    <name evidence="10" type="ordered locus">CKR_2688</name>
</gene>
<dbReference type="InterPro" id="IPR050351">
    <property type="entry name" value="BphY/WalK/GraS-like"/>
</dbReference>
<dbReference type="KEGG" id="ckr:CKR_2688"/>
<evidence type="ECO:0000256" key="8">
    <source>
        <dbReference type="SAM" id="Phobius"/>
    </source>
</evidence>
<dbReference type="AlphaFoldDB" id="B9E5G4"/>
<feature type="transmembrane region" description="Helical" evidence="8">
    <location>
        <begin position="12"/>
        <end position="36"/>
    </location>
</feature>
<dbReference type="GO" id="GO:0005886">
    <property type="term" value="C:plasma membrane"/>
    <property type="evidence" value="ECO:0007669"/>
    <property type="project" value="TreeGrafter"/>
</dbReference>
<keyword evidence="7" id="KW-0902">Two-component regulatory system</keyword>
<dbReference type="InterPro" id="IPR003661">
    <property type="entry name" value="HisK_dim/P_dom"/>
</dbReference>
<keyword evidence="6" id="KW-0418">Kinase</keyword>
<dbReference type="GO" id="GO:0004721">
    <property type="term" value="F:phosphoprotein phosphatase activity"/>
    <property type="evidence" value="ECO:0007669"/>
    <property type="project" value="TreeGrafter"/>
</dbReference>
<sequence length="346" mass="39823">MKNAMFYSSSSKGIYISWAVLWIFTFICFCCVTFQITEKWSLRLLLLGFAALFQFIALLAVAALRGKIVYFSESMSVYLDNMIKGSEEVYFNLETETLMAKLQIKLKRLYDIMKNNSNKNISEKMAIQRLVSDISHQVKTPIANIKMYNTILRERSMSWKKQQEFLKSCDIQINKLDFLLQSMVKISRLETGVLQICPKSYPIYNTLAEALGEVLVNAEKKNIHISVQCDSLLVVNHDKKWTSEALYNILDNAVKYTEKGGSIEIKVDKWEFYTKIDIKDTGKGICEKNQGAIFKRFYREPEVHDEEGIGIGLYLSREIITLQKGYIQVKSKPGQGSVFSVFIPNY</sequence>
<evidence type="ECO:0000256" key="4">
    <source>
        <dbReference type="ARBA" id="ARBA00022553"/>
    </source>
</evidence>
<feature type="domain" description="Histidine kinase" evidence="9">
    <location>
        <begin position="133"/>
        <end position="346"/>
    </location>
</feature>
<dbReference type="Gene3D" id="3.30.565.10">
    <property type="entry name" value="Histidine kinase-like ATPase, C-terminal domain"/>
    <property type="match status" value="1"/>
</dbReference>
<dbReference type="Gene3D" id="1.10.287.130">
    <property type="match status" value="1"/>
</dbReference>
<dbReference type="EMBL" id="AP009049">
    <property type="protein sequence ID" value="BAH07739.1"/>
    <property type="molecule type" value="Genomic_DNA"/>
</dbReference>
<name>B9E5G4_CLOK1</name>
<dbReference type="SUPFAM" id="SSF47384">
    <property type="entry name" value="Homodimeric domain of signal transducing histidine kinase"/>
    <property type="match status" value="1"/>
</dbReference>
<evidence type="ECO:0000259" key="9">
    <source>
        <dbReference type="PROSITE" id="PS50109"/>
    </source>
</evidence>
<evidence type="ECO:0000256" key="1">
    <source>
        <dbReference type="ARBA" id="ARBA00000085"/>
    </source>
</evidence>
<keyword evidence="8" id="KW-0472">Membrane</keyword>
<keyword evidence="5" id="KW-0808">Transferase</keyword>
<accession>B9E5G4</accession>